<evidence type="ECO:0000256" key="2">
    <source>
        <dbReference type="ARBA" id="ARBA00022723"/>
    </source>
</evidence>
<keyword evidence="4" id="KW-0456">Lyase</keyword>
<evidence type="ECO:0000313" key="7">
    <source>
        <dbReference type="Proteomes" id="UP000235371"/>
    </source>
</evidence>
<dbReference type="GO" id="GO:0046872">
    <property type="term" value="F:metal ion binding"/>
    <property type="evidence" value="ECO:0007669"/>
    <property type="project" value="UniProtKB-KW"/>
</dbReference>
<dbReference type="AlphaFoldDB" id="A0A2J6TSL8"/>
<evidence type="ECO:0000259" key="5">
    <source>
        <dbReference type="PROSITE" id="PS51891"/>
    </source>
</evidence>
<organism evidence="6 7">
    <name type="scientific">Hyaloscypha bicolor E</name>
    <dbReference type="NCBI Taxonomy" id="1095630"/>
    <lineage>
        <taxon>Eukaryota</taxon>
        <taxon>Fungi</taxon>
        <taxon>Dikarya</taxon>
        <taxon>Ascomycota</taxon>
        <taxon>Pezizomycotina</taxon>
        <taxon>Leotiomycetes</taxon>
        <taxon>Helotiales</taxon>
        <taxon>Hyaloscyphaceae</taxon>
        <taxon>Hyaloscypha</taxon>
        <taxon>Hyaloscypha bicolor</taxon>
    </lineage>
</organism>
<keyword evidence="2" id="KW-0479">Metal-binding</keyword>
<dbReference type="SUPFAM" id="SSF51316">
    <property type="entry name" value="Mss4-like"/>
    <property type="match status" value="1"/>
</dbReference>
<evidence type="ECO:0000256" key="4">
    <source>
        <dbReference type="ARBA" id="ARBA00023239"/>
    </source>
</evidence>
<dbReference type="Proteomes" id="UP000235371">
    <property type="component" value="Unassembled WGS sequence"/>
</dbReference>
<dbReference type="InterPro" id="IPR011057">
    <property type="entry name" value="Mss4-like_sf"/>
</dbReference>
<evidence type="ECO:0000256" key="3">
    <source>
        <dbReference type="ARBA" id="ARBA00022833"/>
    </source>
</evidence>
<dbReference type="Pfam" id="PF04828">
    <property type="entry name" value="GFA"/>
    <property type="match status" value="1"/>
</dbReference>
<accession>A0A2J6TSL8</accession>
<comment type="similarity">
    <text evidence="1">Belongs to the Gfa family.</text>
</comment>
<dbReference type="RefSeq" id="XP_024742928.1">
    <property type="nucleotide sequence ID" value="XM_024888034.1"/>
</dbReference>
<keyword evidence="3" id="KW-0862">Zinc</keyword>
<dbReference type="InterPro" id="IPR006913">
    <property type="entry name" value="CENP-V/GFA"/>
</dbReference>
<dbReference type="Gene3D" id="3.90.1590.10">
    <property type="entry name" value="glutathione-dependent formaldehyde- activating enzyme (gfa)"/>
    <property type="match status" value="1"/>
</dbReference>
<dbReference type="GeneID" id="36596110"/>
<dbReference type="InParanoid" id="A0A2J6TSL8"/>
<dbReference type="STRING" id="1095630.A0A2J6TSL8"/>
<keyword evidence="7" id="KW-1185">Reference proteome</keyword>
<dbReference type="PANTHER" id="PTHR33337:SF30">
    <property type="entry name" value="DUF636 DOMAIN PROTEIN (AFU_ORTHOLOGUE AFUA_1G03180)"/>
    <property type="match status" value="1"/>
</dbReference>
<evidence type="ECO:0000256" key="1">
    <source>
        <dbReference type="ARBA" id="ARBA00005495"/>
    </source>
</evidence>
<gene>
    <name evidence="6" type="ORF">K444DRAFT_701527</name>
</gene>
<feature type="domain" description="CENP-V/GFA" evidence="5">
    <location>
        <begin position="4"/>
        <end position="126"/>
    </location>
</feature>
<dbReference type="PANTHER" id="PTHR33337">
    <property type="entry name" value="GFA DOMAIN-CONTAINING PROTEIN"/>
    <property type="match status" value="1"/>
</dbReference>
<dbReference type="PROSITE" id="PS51891">
    <property type="entry name" value="CENP_V_GFA"/>
    <property type="match status" value="1"/>
</dbReference>
<evidence type="ECO:0000313" key="6">
    <source>
        <dbReference type="EMBL" id="PMD66024.1"/>
    </source>
</evidence>
<reference evidence="6 7" key="1">
    <citation type="submission" date="2016-04" db="EMBL/GenBank/DDBJ databases">
        <title>A degradative enzymes factory behind the ericoid mycorrhizal symbiosis.</title>
        <authorList>
            <consortium name="DOE Joint Genome Institute"/>
            <person name="Martino E."/>
            <person name="Morin E."/>
            <person name="Grelet G."/>
            <person name="Kuo A."/>
            <person name="Kohler A."/>
            <person name="Daghino S."/>
            <person name="Barry K."/>
            <person name="Choi C."/>
            <person name="Cichocki N."/>
            <person name="Clum A."/>
            <person name="Copeland A."/>
            <person name="Hainaut M."/>
            <person name="Haridas S."/>
            <person name="Labutti K."/>
            <person name="Lindquist E."/>
            <person name="Lipzen A."/>
            <person name="Khouja H.-R."/>
            <person name="Murat C."/>
            <person name="Ohm R."/>
            <person name="Olson A."/>
            <person name="Spatafora J."/>
            <person name="Veneault-Fourrey C."/>
            <person name="Henrissat B."/>
            <person name="Grigoriev I."/>
            <person name="Martin F."/>
            <person name="Perotto S."/>
        </authorList>
    </citation>
    <scope>NUCLEOTIDE SEQUENCE [LARGE SCALE GENOMIC DNA]</scope>
    <source>
        <strain evidence="6 7">E</strain>
    </source>
</reference>
<dbReference type="OrthoDB" id="1601230at2759"/>
<protein>
    <recommendedName>
        <fullName evidence="5">CENP-V/GFA domain-containing protein</fullName>
    </recommendedName>
</protein>
<sequence length="175" mass="19467">MSADHGKCHCGQIEWQVKLEDRAHILCHCDTCKKLGGGAYSLNQIVPKENLQITKGKLNTYTYHGDSGKPVNCYYCPNCTTHIYHHQNSGPGASWELACPFALEVGSLAPKLSRPVQKFIILIRWSKTVMGDKIVIRTILLDQGKSLKAGAEIFGKDRLSWVKEVAQTFEVLPPS</sequence>
<dbReference type="GO" id="GO:0016846">
    <property type="term" value="F:carbon-sulfur lyase activity"/>
    <property type="evidence" value="ECO:0007669"/>
    <property type="project" value="InterPro"/>
</dbReference>
<dbReference type="EMBL" id="KZ613745">
    <property type="protein sequence ID" value="PMD66024.1"/>
    <property type="molecule type" value="Genomic_DNA"/>
</dbReference>
<name>A0A2J6TSL8_9HELO</name>
<proteinExistence type="inferred from homology"/>